<dbReference type="Gene3D" id="2.60.120.1620">
    <property type="match status" value="1"/>
</dbReference>
<dbReference type="AlphaFoldDB" id="A0A916VGI1"/>
<dbReference type="Pfam" id="PF17829">
    <property type="entry name" value="GH115_C"/>
    <property type="match status" value="1"/>
</dbReference>
<proteinExistence type="predicted"/>
<accession>A0A916VGI1</accession>
<dbReference type="InterPro" id="IPR031924">
    <property type="entry name" value="GH115"/>
</dbReference>
<keyword evidence="4" id="KW-1185">Reference proteome</keyword>
<dbReference type="Pfam" id="PF15979">
    <property type="entry name" value="Glyco_hydro_115"/>
    <property type="match status" value="1"/>
</dbReference>
<dbReference type="InterPro" id="IPR042301">
    <property type="entry name" value="GH115_sf"/>
</dbReference>
<dbReference type="RefSeq" id="WP_242457528.1">
    <property type="nucleotide sequence ID" value="NZ_BMAQ01000026.1"/>
</dbReference>
<comment type="caution">
    <text evidence="3">The sequence shown here is derived from an EMBL/GenBank/DDBJ whole genome shotgun (WGS) entry which is preliminary data.</text>
</comment>
<dbReference type="PANTHER" id="PTHR37842:SF2">
    <property type="entry name" value="GYLCOSYL HYDROLASE 115 C-TERMINAL DOMAIN-CONTAINING PROTEIN"/>
    <property type="match status" value="1"/>
</dbReference>
<dbReference type="GO" id="GO:0016787">
    <property type="term" value="F:hydrolase activity"/>
    <property type="evidence" value="ECO:0007669"/>
    <property type="project" value="UniProtKB-KW"/>
</dbReference>
<dbReference type="SUPFAM" id="SSF55545">
    <property type="entry name" value="beta-N-acetylhexosaminidase-like domain"/>
    <property type="match status" value="1"/>
</dbReference>
<dbReference type="EMBL" id="BMAQ01000026">
    <property type="protein sequence ID" value="GFR38734.1"/>
    <property type="molecule type" value="Genomic_DNA"/>
</dbReference>
<dbReference type="InterPro" id="IPR029018">
    <property type="entry name" value="Hex-like_dom2"/>
</dbReference>
<protein>
    <recommendedName>
        <fullName evidence="2">Gylcosyl hydrolase 115 C-terminal domain-containing protein</fullName>
    </recommendedName>
</protein>
<dbReference type="Gene3D" id="3.30.379.10">
    <property type="entry name" value="Chitobiase/beta-hexosaminidase domain 2-like"/>
    <property type="match status" value="1"/>
</dbReference>
<feature type="domain" description="Gylcosyl hydrolase 115 C-terminal" evidence="2">
    <location>
        <begin position="798"/>
        <end position="968"/>
    </location>
</feature>
<evidence type="ECO:0000256" key="1">
    <source>
        <dbReference type="ARBA" id="ARBA00022801"/>
    </source>
</evidence>
<gene>
    <name evidence="3" type="ORF">PRECH8_20300</name>
</gene>
<organism evidence="3 4">
    <name type="scientific">Insulibacter thermoxylanivorax</name>
    <dbReference type="NCBI Taxonomy" id="2749268"/>
    <lineage>
        <taxon>Bacteria</taxon>
        <taxon>Bacillati</taxon>
        <taxon>Bacillota</taxon>
        <taxon>Bacilli</taxon>
        <taxon>Bacillales</taxon>
        <taxon>Paenibacillaceae</taxon>
        <taxon>Insulibacter</taxon>
    </lineage>
</organism>
<reference evidence="3" key="2">
    <citation type="journal article" date="2021" name="Data Brief">
        <title>Draft genome sequence data of the facultative, thermophilic, xylanolytic bacterium Paenibacillus sp. strain DA-C8.</title>
        <authorList>
            <person name="Chhe C."/>
            <person name="Uke A."/>
            <person name="Baramee S."/>
            <person name="Ungkulpasvich U."/>
            <person name="Tachaapaikoon C."/>
            <person name="Pason P."/>
            <person name="Waeonukul R."/>
            <person name="Ratanakhanokchai K."/>
            <person name="Kosugi A."/>
        </authorList>
    </citation>
    <scope>NUCLEOTIDE SEQUENCE</scope>
    <source>
        <strain evidence="3">DA-C8</strain>
    </source>
</reference>
<dbReference type="Proteomes" id="UP000654993">
    <property type="component" value="Unassembled WGS sequence"/>
</dbReference>
<sequence length="978" mass="111456">MEHRTHEQTSKGIFPLVQKGLAARIYIDPEGRDYDGMSLVAASFAGDVELITGIRPVIVTDAKELSKIAVIAGSLGNNRLIDALAAEGRIDAAAIQGKRETYMIRPLEHPFEGVEQAIVIAGSDKRGTFYGIYHLSEMIGVSPWVYWGDVVPKKRRDILLPMEQLQVTSKEPSIRYRGFFINDEWPSFGTWTNNRFGGFNEDMYRYVFELLLRLKGNYLWPAMWSAVFSEDGKRHPLANAELAHAYGIIMGTSHHEPMFRAGEEWGKVYRQYTDRYDWDFGKNREAITRFWEDGVKRNREFESIITLGMRGERDSALGGTVEENIERLKDIILTQKEILRKHGLQDAPQTLVIYKEVEKFWHGTEDVPGLKDWDVLDDVIIMLSDDNFGNVRTLPRAEDRDRPAGWGLYYHFDYHGGPVSYEWVNTIPLQKIWEQMTMAYDYGIRELWIVNVGDLKPMELPLSYFMDLAYDYDTWGAQGLNRTKEYTRRWCRQQFGHAVEDQETLDGIAKVLTGYTRMNGNRKPEVTYPDTYSLHVDREAERELARAIQLEREAEQHYQRMPVSLRDAYYQLVYYPAVASANVKKMQIYAAYNRKYAHRELPSTLANRYAGYVEQAIARDIELQDEYNYLLSNGKWRGMMSSPHVGYVRWNAEGWSYPQVSRVQPKPGSRMIVDVQGQEEGFAEGTAALPAFTNLMKEVRTLTVSNEGADPFPCTIEADVDWLVIAEQTEPIPREGSLSGSNKWQGTVHDGIMIEAAVDWDRLTESAEGTLTIKGAGQQVEVRVQAELIDVHGIPEGTFIETGGIVSIEAEHTVRRAAVPQAEWKVIEGYGRTLSSLKMFPTTVSFPRPEEAPYLEYRIWVKEDGDYTLTAYTAPTNNLFADSRLRYAVSFDGEEPVMADTLPEDFVAGESSSWGRGVLENIHLSTTAHRLSAGLHTLRFYGLDAGLVLQKLVLSKVPLPYSYYGPVESYRIPCSNPR</sequence>
<dbReference type="InterPro" id="IPR041437">
    <property type="entry name" value="GH115_C"/>
</dbReference>
<name>A0A916VGI1_9BACL</name>
<evidence type="ECO:0000313" key="3">
    <source>
        <dbReference type="EMBL" id="GFR38734.1"/>
    </source>
</evidence>
<reference evidence="3" key="1">
    <citation type="submission" date="2020-08" db="EMBL/GenBank/DDBJ databases">
        <authorList>
            <person name="Uke A."/>
            <person name="Chhe C."/>
            <person name="Baramee S."/>
            <person name="Kosugi A."/>
        </authorList>
    </citation>
    <scope>NUCLEOTIDE SEQUENCE</scope>
    <source>
        <strain evidence="3">DA-C8</strain>
    </source>
</reference>
<dbReference type="PANTHER" id="PTHR37842">
    <property type="match status" value="1"/>
</dbReference>
<dbReference type="Gene3D" id="3.20.20.520">
    <property type="entry name" value="Glycosyl hydrolase family 115"/>
    <property type="match status" value="1"/>
</dbReference>
<evidence type="ECO:0000259" key="2">
    <source>
        <dbReference type="Pfam" id="PF17829"/>
    </source>
</evidence>
<dbReference type="Gene3D" id="1.20.58.2150">
    <property type="match status" value="1"/>
</dbReference>
<keyword evidence="1" id="KW-0378">Hydrolase</keyword>
<evidence type="ECO:0000313" key="4">
    <source>
        <dbReference type="Proteomes" id="UP000654993"/>
    </source>
</evidence>
<dbReference type="GO" id="GO:0005975">
    <property type="term" value="P:carbohydrate metabolic process"/>
    <property type="evidence" value="ECO:0007669"/>
    <property type="project" value="UniProtKB-ARBA"/>
</dbReference>